<feature type="region of interest" description="Disordered" evidence="1">
    <location>
        <begin position="1"/>
        <end position="26"/>
    </location>
</feature>
<dbReference type="Pfam" id="PF04909">
    <property type="entry name" value="Amidohydro_2"/>
    <property type="match status" value="1"/>
</dbReference>
<dbReference type="RefSeq" id="WP_175054525.1">
    <property type="nucleotide sequence ID" value="NZ_CADIKC010000017.1"/>
</dbReference>
<protein>
    <submittedName>
        <fullName evidence="3">2-pyrone-4,6-dicarbaxylate hydrolase</fullName>
        <ecNumber evidence="3">3.1.1.57</ecNumber>
    </submittedName>
</protein>
<dbReference type="PANTHER" id="PTHR35563:SF2">
    <property type="entry name" value="BARREL METAL-DEPENDENT HYDROLASE, PUTATIVE (AFU_ORTHOLOGUE AFUA_1G16240)-RELATED"/>
    <property type="match status" value="1"/>
</dbReference>
<evidence type="ECO:0000313" key="4">
    <source>
        <dbReference type="Proteomes" id="UP000494255"/>
    </source>
</evidence>
<proteinExistence type="predicted"/>
<dbReference type="EC" id="3.1.1.57" evidence="3"/>
<dbReference type="AlphaFoldDB" id="A0A6J5CU15"/>
<dbReference type="InterPro" id="IPR052358">
    <property type="entry name" value="Aro_Compnd_Degr_Hydrolases"/>
</dbReference>
<evidence type="ECO:0000259" key="2">
    <source>
        <dbReference type="Pfam" id="PF04909"/>
    </source>
</evidence>
<dbReference type="SUPFAM" id="SSF51556">
    <property type="entry name" value="Metallo-dependent hydrolases"/>
    <property type="match status" value="1"/>
</dbReference>
<dbReference type="Proteomes" id="UP000494255">
    <property type="component" value="Unassembled WGS sequence"/>
</dbReference>
<keyword evidence="4" id="KW-1185">Reference proteome</keyword>
<gene>
    <name evidence="3" type="primary">pmdD_3</name>
    <name evidence="3" type="ORF">LMG24238_07112</name>
</gene>
<evidence type="ECO:0000313" key="3">
    <source>
        <dbReference type="EMBL" id="CAB3743750.1"/>
    </source>
</evidence>
<dbReference type="GO" id="GO:0047554">
    <property type="term" value="F:2-pyrone-4,6-dicarboxylate lactonase activity"/>
    <property type="evidence" value="ECO:0007669"/>
    <property type="project" value="UniProtKB-EC"/>
</dbReference>
<keyword evidence="3" id="KW-0378">Hydrolase</keyword>
<dbReference type="InterPro" id="IPR032466">
    <property type="entry name" value="Metal_Hydrolase"/>
</dbReference>
<name>A0A6J5CU15_9BURK</name>
<dbReference type="EMBL" id="CADIKC010000017">
    <property type="protein sequence ID" value="CAB3743750.1"/>
    <property type="molecule type" value="Genomic_DNA"/>
</dbReference>
<accession>A0A6J5CU15</accession>
<dbReference type="InterPro" id="IPR006680">
    <property type="entry name" value="Amidohydro-rel"/>
</dbReference>
<reference evidence="3 4" key="1">
    <citation type="submission" date="2020-04" db="EMBL/GenBank/DDBJ databases">
        <authorList>
            <person name="De Canck E."/>
        </authorList>
    </citation>
    <scope>NUCLEOTIDE SEQUENCE [LARGE SCALE GENOMIC DNA]</scope>
    <source>
        <strain evidence="3 4">LMG 24238</strain>
    </source>
</reference>
<dbReference type="PANTHER" id="PTHR35563">
    <property type="entry name" value="BARREL METAL-DEPENDENT HYDROLASE, PUTATIVE (AFU_ORTHOLOGUE AFUA_1G16240)-RELATED"/>
    <property type="match status" value="1"/>
</dbReference>
<evidence type="ECO:0000256" key="1">
    <source>
        <dbReference type="SAM" id="MobiDB-lite"/>
    </source>
</evidence>
<organism evidence="3 4">
    <name type="scientific">Paraburkholderia sediminicola</name>
    <dbReference type="NCBI Taxonomy" id="458836"/>
    <lineage>
        <taxon>Bacteria</taxon>
        <taxon>Pseudomonadati</taxon>
        <taxon>Pseudomonadota</taxon>
        <taxon>Betaproteobacteria</taxon>
        <taxon>Burkholderiales</taxon>
        <taxon>Burkholderiaceae</taxon>
        <taxon>Paraburkholderia</taxon>
    </lineage>
</organism>
<feature type="domain" description="Amidohydrolase-related" evidence="2">
    <location>
        <begin position="34"/>
        <end position="295"/>
    </location>
</feature>
<dbReference type="GeneID" id="97045670"/>
<dbReference type="Gene3D" id="3.20.20.140">
    <property type="entry name" value="Metal-dependent hydrolases"/>
    <property type="match status" value="1"/>
</dbReference>
<sequence>MSHTNEADLTKLPFSPRPQHISRPSVSVPARATDTHFHIFGPQDKYPLGVPRMYNPQEATVENYRAMAATVGIQRVVVVQASVYSTDNRCLLDSIREFGVDRARGIAVIDTDTTDEELEALKSGGVRGIRFNAISGGTDLDQLSILAKRIEALGWHIQLWVKGEQLPALESRLLDLPVEISIDHIGQITPANGANSDEFQTLLRLLNSRRAWVKLSGYRASAKVYPHEDVKPFIQEMISAAPDRCVWGSDWPHPLLGTRAMPDVGKLMDLLADWAGTSAQFEEILVGNPARLYGF</sequence>